<dbReference type="InterPro" id="IPR013033">
    <property type="entry name" value="MinC"/>
</dbReference>
<organism evidence="9 10">
    <name type="scientific">Vibrio stylophorae</name>
    <dbReference type="NCBI Taxonomy" id="659351"/>
    <lineage>
        <taxon>Bacteria</taxon>
        <taxon>Pseudomonadati</taxon>
        <taxon>Pseudomonadota</taxon>
        <taxon>Gammaproteobacteria</taxon>
        <taxon>Vibrionales</taxon>
        <taxon>Vibrionaceae</taxon>
        <taxon>Vibrio</taxon>
    </lineage>
</organism>
<accession>A0ABN8DRX9</accession>
<comment type="subunit">
    <text evidence="6">Interacts with MinD and FtsZ.</text>
</comment>
<keyword evidence="10" id="KW-1185">Reference proteome</keyword>
<evidence type="ECO:0000256" key="6">
    <source>
        <dbReference type="HAMAP-Rule" id="MF_00267"/>
    </source>
</evidence>
<sequence>MCHTAQFKGSSFTLSVLQLYDNDLQSLCQSIEEKVNQAPAFFAHAPIVLDVSKMPSEQDLDFAKVKGLIESHGMIPVAVTGCPNQRWRQQAQDAGLAIVTAARQQKTQQVTHQAAKVIRHPVRSGQQVYANNCDLVVMNHVSAGAELIADGSIHVYGTLRGRAIAGASGNQDAQIYCDQMDAELVSIAGNYWLNDAISEHHHNQAVMVYFKDNQLHIEQLRNA</sequence>
<keyword evidence="4 6" id="KW-0131">Cell cycle</keyword>
<dbReference type="Proteomes" id="UP000838672">
    <property type="component" value="Unassembled WGS sequence"/>
</dbReference>
<comment type="caution">
    <text evidence="9">The sequence shown here is derived from an EMBL/GenBank/DDBJ whole genome shotgun (WGS) entry which is preliminary data.</text>
</comment>
<evidence type="ECO:0000313" key="10">
    <source>
        <dbReference type="Proteomes" id="UP000838672"/>
    </source>
</evidence>
<comment type="similarity">
    <text evidence="1 6">Belongs to the MinC family.</text>
</comment>
<reference evidence="9" key="1">
    <citation type="submission" date="2021-11" db="EMBL/GenBank/DDBJ databases">
        <authorList>
            <person name="Rodrigo-Torres L."/>
            <person name="Arahal R. D."/>
            <person name="Lucena T."/>
        </authorList>
    </citation>
    <scope>NUCLEOTIDE SEQUENCE</scope>
    <source>
        <strain evidence="9">CECT 7929</strain>
    </source>
</reference>
<dbReference type="NCBIfam" id="TIGR01222">
    <property type="entry name" value="minC"/>
    <property type="match status" value="1"/>
</dbReference>
<dbReference type="PANTHER" id="PTHR34108">
    <property type="entry name" value="SEPTUM SITE-DETERMINING PROTEIN MINC"/>
    <property type="match status" value="1"/>
</dbReference>
<name>A0ABN8DRX9_9VIBR</name>
<evidence type="ECO:0000259" key="7">
    <source>
        <dbReference type="Pfam" id="PF03775"/>
    </source>
</evidence>
<dbReference type="Pfam" id="PF05209">
    <property type="entry name" value="MinC_N"/>
    <property type="match status" value="1"/>
</dbReference>
<dbReference type="InterPro" id="IPR005526">
    <property type="entry name" value="Septum_form_inhib_MinC_C"/>
</dbReference>
<feature type="domain" description="Septum formation inhibitor MinC C-terminal" evidence="7">
    <location>
        <begin position="117"/>
        <end position="218"/>
    </location>
</feature>
<dbReference type="PANTHER" id="PTHR34108:SF1">
    <property type="entry name" value="SEPTUM SITE-DETERMINING PROTEIN MINC"/>
    <property type="match status" value="1"/>
</dbReference>
<evidence type="ECO:0000313" key="9">
    <source>
        <dbReference type="EMBL" id="CAH0533303.1"/>
    </source>
</evidence>
<keyword evidence="2 6" id="KW-0132">Cell division</keyword>
<evidence type="ECO:0000256" key="3">
    <source>
        <dbReference type="ARBA" id="ARBA00023210"/>
    </source>
</evidence>
<dbReference type="Gene3D" id="3.30.70.260">
    <property type="match status" value="1"/>
</dbReference>
<dbReference type="RefSeq" id="WP_237465659.1">
    <property type="nucleotide sequence ID" value="NZ_CAKLDI010000001.1"/>
</dbReference>
<evidence type="ECO:0000259" key="8">
    <source>
        <dbReference type="Pfam" id="PF05209"/>
    </source>
</evidence>
<evidence type="ECO:0000256" key="4">
    <source>
        <dbReference type="ARBA" id="ARBA00023306"/>
    </source>
</evidence>
<protein>
    <recommendedName>
        <fullName evidence="6">Probable septum site-determining protein MinC</fullName>
    </recommendedName>
</protein>
<gene>
    <name evidence="6 9" type="primary">minC</name>
    <name evidence="9" type="ORF">VST7929_01167</name>
</gene>
<dbReference type="Pfam" id="PF03775">
    <property type="entry name" value="MinC_C"/>
    <property type="match status" value="1"/>
</dbReference>
<keyword evidence="3 6" id="KW-0717">Septation</keyword>
<dbReference type="InterPro" id="IPR016098">
    <property type="entry name" value="CAP/MinC_C"/>
</dbReference>
<evidence type="ECO:0000256" key="5">
    <source>
        <dbReference type="ARBA" id="ARBA00025606"/>
    </source>
</evidence>
<evidence type="ECO:0000256" key="2">
    <source>
        <dbReference type="ARBA" id="ARBA00022618"/>
    </source>
</evidence>
<dbReference type="EMBL" id="CAKLDI010000001">
    <property type="protein sequence ID" value="CAH0533303.1"/>
    <property type="molecule type" value="Genomic_DNA"/>
</dbReference>
<dbReference type="HAMAP" id="MF_00267">
    <property type="entry name" value="MinC"/>
    <property type="match status" value="1"/>
</dbReference>
<dbReference type="SUPFAM" id="SSF63848">
    <property type="entry name" value="Cell-division inhibitor MinC, C-terminal domain"/>
    <property type="match status" value="1"/>
</dbReference>
<feature type="domain" description="Septum formation inhibitor MinC N-terminal" evidence="8">
    <location>
        <begin position="6"/>
        <end position="76"/>
    </location>
</feature>
<comment type="function">
    <text evidence="5 6">Cell division inhibitor that blocks the formation of polar Z ring septums. Rapidly oscillates between the poles of the cell to destabilize FtsZ filaments that have formed before they mature into polar Z rings. Prevents FtsZ polymerization.</text>
</comment>
<proteinExistence type="inferred from homology"/>
<dbReference type="Gene3D" id="2.160.20.70">
    <property type="match status" value="1"/>
</dbReference>
<evidence type="ECO:0000256" key="1">
    <source>
        <dbReference type="ARBA" id="ARBA00006291"/>
    </source>
</evidence>
<dbReference type="InterPro" id="IPR036145">
    <property type="entry name" value="MinC_C_sf"/>
</dbReference>
<dbReference type="InterPro" id="IPR007874">
    <property type="entry name" value="MinC_N"/>
</dbReference>